<dbReference type="InterPro" id="IPR036397">
    <property type="entry name" value="RNaseH_sf"/>
</dbReference>
<dbReference type="Pfam" id="PF13966">
    <property type="entry name" value="zf-RVT"/>
    <property type="match status" value="1"/>
</dbReference>
<dbReference type="Pfam" id="PF13456">
    <property type="entry name" value="RVT_3"/>
    <property type="match status" value="1"/>
</dbReference>
<dbReference type="InterPro" id="IPR012337">
    <property type="entry name" value="RNaseH-like_sf"/>
</dbReference>
<dbReference type="InterPro" id="IPR036691">
    <property type="entry name" value="Endo/exonu/phosph_ase_sf"/>
</dbReference>
<dbReference type="Pfam" id="PF14111">
    <property type="entry name" value="DUF4283"/>
    <property type="match status" value="1"/>
</dbReference>
<feature type="region of interest" description="Disordered" evidence="1">
    <location>
        <begin position="329"/>
        <end position="359"/>
    </location>
</feature>
<name>A0AAV6WXA8_9LAMI</name>
<feature type="domain" description="RNase H type-1" evidence="3">
    <location>
        <begin position="1221"/>
        <end position="1336"/>
    </location>
</feature>
<dbReference type="Proteomes" id="UP000826271">
    <property type="component" value="Unassembled WGS sequence"/>
</dbReference>
<proteinExistence type="predicted"/>
<dbReference type="PANTHER" id="PTHR33116:SF86">
    <property type="entry name" value="REVERSE TRANSCRIPTASE DOMAIN-CONTAINING PROTEIN"/>
    <property type="match status" value="1"/>
</dbReference>
<evidence type="ECO:0000259" key="4">
    <source>
        <dbReference type="Pfam" id="PF13966"/>
    </source>
</evidence>
<dbReference type="EMBL" id="WHWC01000010">
    <property type="protein sequence ID" value="KAG8375096.1"/>
    <property type="molecule type" value="Genomic_DNA"/>
</dbReference>
<feature type="compositionally biased region" description="Polar residues" evidence="1">
    <location>
        <begin position="330"/>
        <end position="352"/>
    </location>
</feature>
<feature type="region of interest" description="Disordered" evidence="1">
    <location>
        <begin position="376"/>
        <end position="400"/>
    </location>
</feature>
<organism evidence="7 8">
    <name type="scientific">Buddleja alternifolia</name>
    <dbReference type="NCBI Taxonomy" id="168488"/>
    <lineage>
        <taxon>Eukaryota</taxon>
        <taxon>Viridiplantae</taxon>
        <taxon>Streptophyta</taxon>
        <taxon>Embryophyta</taxon>
        <taxon>Tracheophyta</taxon>
        <taxon>Spermatophyta</taxon>
        <taxon>Magnoliopsida</taxon>
        <taxon>eudicotyledons</taxon>
        <taxon>Gunneridae</taxon>
        <taxon>Pentapetalae</taxon>
        <taxon>asterids</taxon>
        <taxon>lamiids</taxon>
        <taxon>Lamiales</taxon>
        <taxon>Scrophulariaceae</taxon>
        <taxon>Buddlejeae</taxon>
        <taxon>Buddleja</taxon>
    </lineage>
</organism>
<dbReference type="InterPro" id="IPR025836">
    <property type="entry name" value="Zn_knuckle_CX2CX4HX4C"/>
</dbReference>
<dbReference type="Gene3D" id="3.30.420.10">
    <property type="entry name" value="Ribonuclease H-like superfamily/Ribonuclease H"/>
    <property type="match status" value="1"/>
</dbReference>
<protein>
    <submittedName>
        <fullName evidence="7">Uncharacterized protein</fullName>
    </submittedName>
</protein>
<comment type="caution">
    <text evidence="7">The sequence shown here is derived from an EMBL/GenBank/DDBJ whole genome shotgun (WGS) entry which is preliminary data.</text>
</comment>
<dbReference type="SUPFAM" id="SSF56219">
    <property type="entry name" value="DNase I-like"/>
    <property type="match status" value="1"/>
</dbReference>
<dbReference type="PANTHER" id="PTHR33116">
    <property type="entry name" value="REVERSE TRANSCRIPTASE ZINC-BINDING DOMAIN-CONTAINING PROTEIN-RELATED-RELATED"/>
    <property type="match status" value="1"/>
</dbReference>
<dbReference type="GO" id="GO:0003676">
    <property type="term" value="F:nucleic acid binding"/>
    <property type="evidence" value="ECO:0007669"/>
    <property type="project" value="InterPro"/>
</dbReference>
<feature type="domain" description="Endonuclease/exonuclease/phosphatase" evidence="2">
    <location>
        <begin position="513"/>
        <end position="607"/>
    </location>
</feature>
<evidence type="ECO:0000259" key="3">
    <source>
        <dbReference type="Pfam" id="PF13456"/>
    </source>
</evidence>
<dbReference type="InterPro" id="IPR044730">
    <property type="entry name" value="RNase_H-like_dom_plant"/>
</dbReference>
<feature type="region of interest" description="Disordered" evidence="1">
    <location>
        <begin position="430"/>
        <end position="507"/>
    </location>
</feature>
<evidence type="ECO:0000259" key="6">
    <source>
        <dbReference type="Pfam" id="PF14392"/>
    </source>
</evidence>
<accession>A0AAV6WXA8</accession>
<feature type="domain" description="Reverse transcriptase zinc-binding" evidence="4">
    <location>
        <begin position="1017"/>
        <end position="1103"/>
    </location>
</feature>
<dbReference type="InterPro" id="IPR025558">
    <property type="entry name" value="DUF4283"/>
</dbReference>
<keyword evidence="8" id="KW-1185">Reference proteome</keyword>
<evidence type="ECO:0000259" key="5">
    <source>
        <dbReference type="Pfam" id="PF14111"/>
    </source>
</evidence>
<dbReference type="GO" id="GO:0004523">
    <property type="term" value="F:RNA-DNA hybrid ribonuclease activity"/>
    <property type="evidence" value="ECO:0007669"/>
    <property type="project" value="InterPro"/>
</dbReference>
<evidence type="ECO:0000256" key="1">
    <source>
        <dbReference type="SAM" id="MobiDB-lite"/>
    </source>
</evidence>
<dbReference type="InterPro" id="IPR002156">
    <property type="entry name" value="RNaseH_domain"/>
</dbReference>
<dbReference type="SUPFAM" id="SSF53098">
    <property type="entry name" value="Ribonuclease H-like"/>
    <property type="match status" value="1"/>
</dbReference>
<evidence type="ECO:0000313" key="8">
    <source>
        <dbReference type="Proteomes" id="UP000826271"/>
    </source>
</evidence>
<dbReference type="CDD" id="cd06222">
    <property type="entry name" value="RNase_H_like"/>
    <property type="match status" value="1"/>
</dbReference>
<reference evidence="7" key="1">
    <citation type="submission" date="2019-10" db="EMBL/GenBank/DDBJ databases">
        <authorList>
            <person name="Zhang R."/>
            <person name="Pan Y."/>
            <person name="Wang J."/>
            <person name="Ma R."/>
            <person name="Yu S."/>
        </authorList>
    </citation>
    <scope>NUCLEOTIDE SEQUENCE</scope>
    <source>
        <strain evidence="7">LA-IB0</strain>
        <tissue evidence="7">Leaf</tissue>
    </source>
</reference>
<dbReference type="InterPro" id="IPR026960">
    <property type="entry name" value="RVT-Znf"/>
</dbReference>
<evidence type="ECO:0000259" key="2">
    <source>
        <dbReference type="Pfam" id="PF03372"/>
    </source>
</evidence>
<dbReference type="Pfam" id="PF03372">
    <property type="entry name" value="Exo_endo_phos"/>
    <property type="match status" value="1"/>
</dbReference>
<feature type="domain" description="Zinc knuckle CX2CX4HX4C" evidence="6">
    <location>
        <begin position="259"/>
        <end position="294"/>
    </location>
</feature>
<dbReference type="InterPro" id="IPR005135">
    <property type="entry name" value="Endo/exonuclease/phosphatase"/>
</dbReference>
<evidence type="ECO:0000313" key="7">
    <source>
        <dbReference type="EMBL" id="KAG8375096.1"/>
    </source>
</evidence>
<feature type="compositionally biased region" description="Polar residues" evidence="1">
    <location>
        <begin position="382"/>
        <end position="400"/>
    </location>
</feature>
<dbReference type="Gene3D" id="3.60.10.10">
    <property type="entry name" value="Endonuclease/exonuclease/phosphatase"/>
    <property type="match status" value="1"/>
</dbReference>
<sequence>MSELLREEVDIHDDGIMTADAALDHHAESTWRCHVDASHSTINWWLSNPEISLPDAVIVNAEGISSASYQLKDMANPNTINELISQTSNLKCPEDPIPSLSNTSHPPNQYTLLAKIITDRELNIHAFKNTLTKAWGIGNTVSVNIVEKNTLAFVFEKEEHAKRILAQAPWSFRGNLVALQEWPPDLAFADIEIKKSQFWIQVHNLPVIHTTQENAIVIGNSVGKFIKADLAKESFKWRKALRIRVELDINITLKDRVPLRCADGKEILVEIRYEKLGDFCYVCDSLAHKIQSCPNPIDPKSRSSPLPFGPWMKGENVLVQNPHIRRNDTAKNLTAGGTNQIPNLPSQNPEKNSCSDKIPDISCTNSPKLTVIETADRVGKKNPQNHTFSKISPNEKVSATSPTISSLVINSCHESSPMLTDELEIDKSILKPPYDSKPKQNNSNEPKSYKPNDGPNPPKKVQAKLKPAQAQNNAKPIPSHEPNLPNCNIQSRKRTADDPSSITINPTKKTKVDPVVLIGDFNAIVSQSEKKGGRSFASSSSNPFLNDLNNLNLLDLGFTGNPFTWSNRRGGDANIQLRLDRAVANPDWSLLYPYAIVHHLPAIKSDHCPLLLHTIPETRGKFFPFRFEDMWTRDPSCHTTILESWNSLERGSPTFQLHSRLKNLRYHLIKWNKVHFGNCQERINIIRSLIERANRDDALEIKRIMSIFEVWSGQIANASKSFVHFSGNASEETKTEILNILNMTECTHRAKHLGLPFCKPKSRAVAFRELSDKMTKKLASWKISNLSQAARLVLIKSVAQALPLYHMATYLLPRNLSTNLDRIMMRFWWGAEPDKSPMALKNWDSICLPKDFGGLGLRKMHDANLAMMAKITWKVAVGQDEVWVKMFQARYLRNTNFLEFSNCPSDASWIWKDVIRCKSIILKGGCFKVTSNSPIRIWEDPWIPTIDGFKPVRPPNLPFSAFYVRDLMDDSRQAWDINKCVQIFSPDIVREIQKIYIPQSVEHQSLVWTPDKSGKLSSKSAYKIILQPRLPNSKSKIDVKIWKLRAHDRHKLFIWKAIHDILPTRGKISLRFQIPDINCLFCGEQVETRDHIFIQCPYATRLWFTSHWNLRLDYFKNLTFPQWFNVIHNNSNGLFQSEESKYEFLLYWIILNNLIWRNRNAILHGKPVVEDGCVLREALKNWNEHKEAQISKSILRQNNGGSSEWTPPARQFLKVNTDITFHDGKSAGAMVVRNARAAIVFAETWTSWEPNPTVAEAKAIKKAMMCMDSKNIAEVIFESDSLLAVAWISGCQSETEWNAKSIIEEARKLWKKWPRWKVKKIHREANCTAHEIAKWALSCEWNNVIAPDQFPSFLSCFHEPPTFGEWL</sequence>
<dbReference type="Pfam" id="PF14392">
    <property type="entry name" value="zf-CCHC_4"/>
    <property type="match status" value="1"/>
</dbReference>
<gene>
    <name evidence="7" type="ORF">BUALT_Bualt10G0064800</name>
</gene>
<feature type="compositionally biased region" description="Polar residues" evidence="1">
    <location>
        <begin position="498"/>
        <end position="507"/>
    </location>
</feature>
<feature type="domain" description="DUF4283" evidence="5">
    <location>
        <begin position="108"/>
        <end position="188"/>
    </location>
</feature>